<sequence length="104" mass="11109">MFKVTKWVQLSVFTCALAVGLFWAGEVSYAVGDVEGVVPRDSVVQADVVTLVDVPAPEMDYRVLDAEVHAKIEAEAEAAKVNSDIQGNDELSVDAAVEADSILD</sequence>
<comment type="caution">
    <text evidence="1">The sequence shown here is derived from an EMBL/GenBank/DDBJ whole genome shotgun (WGS) entry which is preliminary data.</text>
</comment>
<reference evidence="1 2" key="1">
    <citation type="submission" date="2019-04" db="EMBL/GenBank/DDBJ databases">
        <title>Cohnella sp. nov., isolated from soil.</title>
        <authorList>
            <person name="Kim W."/>
        </authorList>
    </citation>
    <scope>NUCLEOTIDE SEQUENCE [LARGE SCALE GENOMIC DNA]</scope>
    <source>
        <strain evidence="1 2">CAU 1483</strain>
    </source>
</reference>
<dbReference type="EMBL" id="SUPK01000005">
    <property type="protein sequence ID" value="TJY42009.1"/>
    <property type="molecule type" value="Genomic_DNA"/>
</dbReference>
<accession>A0A4V5LS79</accession>
<evidence type="ECO:0000313" key="1">
    <source>
        <dbReference type="EMBL" id="TJY42009.1"/>
    </source>
</evidence>
<name>A0A4V5LS79_9BACL</name>
<protein>
    <submittedName>
        <fullName evidence="1">Uncharacterized protein</fullName>
    </submittedName>
</protein>
<dbReference type="AlphaFoldDB" id="A0A4V5LS79"/>
<proteinExistence type="predicted"/>
<gene>
    <name evidence="1" type="ORF">E5161_12520</name>
</gene>
<evidence type="ECO:0000313" key="2">
    <source>
        <dbReference type="Proteomes" id="UP000309673"/>
    </source>
</evidence>
<keyword evidence="2" id="KW-1185">Reference proteome</keyword>
<dbReference type="Proteomes" id="UP000309673">
    <property type="component" value="Unassembled WGS sequence"/>
</dbReference>
<organism evidence="1 2">
    <name type="scientific">Cohnella pontilimi</name>
    <dbReference type="NCBI Taxonomy" id="2564100"/>
    <lineage>
        <taxon>Bacteria</taxon>
        <taxon>Bacillati</taxon>
        <taxon>Bacillota</taxon>
        <taxon>Bacilli</taxon>
        <taxon>Bacillales</taxon>
        <taxon>Paenibacillaceae</taxon>
        <taxon>Cohnella</taxon>
    </lineage>
</organism>
<dbReference type="RefSeq" id="WP_136778143.1">
    <property type="nucleotide sequence ID" value="NZ_SUPK01000005.1"/>
</dbReference>